<gene>
    <name evidence="3" type="ORF">QBC40DRAFT_249580</name>
</gene>
<organism evidence="3 4">
    <name type="scientific">Triangularia verruculosa</name>
    <dbReference type="NCBI Taxonomy" id="2587418"/>
    <lineage>
        <taxon>Eukaryota</taxon>
        <taxon>Fungi</taxon>
        <taxon>Dikarya</taxon>
        <taxon>Ascomycota</taxon>
        <taxon>Pezizomycotina</taxon>
        <taxon>Sordariomycetes</taxon>
        <taxon>Sordariomycetidae</taxon>
        <taxon>Sordariales</taxon>
        <taxon>Podosporaceae</taxon>
        <taxon>Triangularia</taxon>
    </lineage>
</organism>
<reference evidence="3" key="1">
    <citation type="journal article" date="2023" name="Mol. Phylogenet. Evol.">
        <title>Genome-scale phylogeny and comparative genomics of the fungal order Sordariales.</title>
        <authorList>
            <person name="Hensen N."/>
            <person name="Bonometti L."/>
            <person name="Westerberg I."/>
            <person name="Brannstrom I.O."/>
            <person name="Guillou S."/>
            <person name="Cros-Aarteil S."/>
            <person name="Calhoun S."/>
            <person name="Haridas S."/>
            <person name="Kuo A."/>
            <person name="Mondo S."/>
            <person name="Pangilinan J."/>
            <person name="Riley R."/>
            <person name="LaButti K."/>
            <person name="Andreopoulos B."/>
            <person name="Lipzen A."/>
            <person name="Chen C."/>
            <person name="Yan M."/>
            <person name="Daum C."/>
            <person name="Ng V."/>
            <person name="Clum A."/>
            <person name="Steindorff A."/>
            <person name="Ohm R.A."/>
            <person name="Martin F."/>
            <person name="Silar P."/>
            <person name="Natvig D.O."/>
            <person name="Lalanne C."/>
            <person name="Gautier V."/>
            <person name="Ament-Velasquez S.L."/>
            <person name="Kruys A."/>
            <person name="Hutchinson M.I."/>
            <person name="Powell A.J."/>
            <person name="Barry K."/>
            <person name="Miller A.N."/>
            <person name="Grigoriev I.V."/>
            <person name="Debuchy R."/>
            <person name="Gladieux P."/>
            <person name="Hiltunen Thoren M."/>
            <person name="Johannesson H."/>
        </authorList>
    </citation>
    <scope>NUCLEOTIDE SEQUENCE</scope>
    <source>
        <strain evidence="3">CBS 315.58</strain>
    </source>
</reference>
<evidence type="ECO:0000313" key="3">
    <source>
        <dbReference type="EMBL" id="KAK4204846.1"/>
    </source>
</evidence>
<dbReference type="EMBL" id="MU863879">
    <property type="protein sequence ID" value="KAK4204846.1"/>
    <property type="molecule type" value="Genomic_DNA"/>
</dbReference>
<feature type="compositionally biased region" description="Basic and acidic residues" evidence="2">
    <location>
        <begin position="236"/>
        <end position="252"/>
    </location>
</feature>
<feature type="compositionally biased region" description="Low complexity" evidence="2">
    <location>
        <begin position="1"/>
        <end position="19"/>
    </location>
</feature>
<feature type="coiled-coil region" evidence="1">
    <location>
        <begin position="79"/>
        <end position="161"/>
    </location>
</feature>
<dbReference type="AlphaFoldDB" id="A0AAN7AXC0"/>
<reference evidence="3" key="2">
    <citation type="submission" date="2023-05" db="EMBL/GenBank/DDBJ databases">
        <authorList>
            <consortium name="Lawrence Berkeley National Laboratory"/>
            <person name="Steindorff A."/>
            <person name="Hensen N."/>
            <person name="Bonometti L."/>
            <person name="Westerberg I."/>
            <person name="Brannstrom I.O."/>
            <person name="Guillou S."/>
            <person name="Cros-Aarteil S."/>
            <person name="Calhoun S."/>
            <person name="Haridas S."/>
            <person name="Kuo A."/>
            <person name="Mondo S."/>
            <person name="Pangilinan J."/>
            <person name="Riley R."/>
            <person name="Labutti K."/>
            <person name="Andreopoulos B."/>
            <person name="Lipzen A."/>
            <person name="Chen C."/>
            <person name="Yanf M."/>
            <person name="Daum C."/>
            <person name="Ng V."/>
            <person name="Clum A."/>
            <person name="Ohm R."/>
            <person name="Martin F."/>
            <person name="Silar P."/>
            <person name="Natvig D."/>
            <person name="Lalanne C."/>
            <person name="Gautier V."/>
            <person name="Ament-Velasquez S.L."/>
            <person name="Kruys A."/>
            <person name="Hutchinson M.I."/>
            <person name="Powell A.J."/>
            <person name="Barry K."/>
            <person name="Miller A.N."/>
            <person name="Grigoriev I.V."/>
            <person name="Debuchy R."/>
            <person name="Gladieux P."/>
            <person name="Thoren M.H."/>
            <person name="Johannesson H."/>
        </authorList>
    </citation>
    <scope>NUCLEOTIDE SEQUENCE</scope>
    <source>
        <strain evidence="3">CBS 315.58</strain>
    </source>
</reference>
<feature type="compositionally biased region" description="Basic and acidic residues" evidence="2">
    <location>
        <begin position="193"/>
        <end position="221"/>
    </location>
</feature>
<feature type="region of interest" description="Disordered" evidence="2">
    <location>
        <begin position="168"/>
        <end position="303"/>
    </location>
</feature>
<evidence type="ECO:0000256" key="1">
    <source>
        <dbReference type="SAM" id="Coils"/>
    </source>
</evidence>
<evidence type="ECO:0000313" key="4">
    <source>
        <dbReference type="Proteomes" id="UP001303160"/>
    </source>
</evidence>
<accession>A0AAN7AXC0</accession>
<dbReference type="Proteomes" id="UP001303160">
    <property type="component" value="Unassembled WGS sequence"/>
</dbReference>
<feature type="region of interest" description="Disordered" evidence="2">
    <location>
        <begin position="1"/>
        <end position="72"/>
    </location>
</feature>
<protein>
    <submittedName>
        <fullName evidence="3">Uncharacterized protein</fullName>
    </submittedName>
</protein>
<keyword evidence="4" id="KW-1185">Reference proteome</keyword>
<sequence length="303" mass="34200">MPNPPGTTGSPPKTPPTFGELLETLKPNKKHRRSPSPGKYTKPSKRFRSNDDPSPTTRKPNRRIRSDLSADSHGLDPEVELLKIKIIEAENEQLRLRLQLEDLRSRARAMERKTLFTNLCRLMAVMGSRQEILFLESRRQVADLQERLLRLNQEEELERQQSWRGNTVGRGVMVGGKRDKGGDDSLDSIGKQYRNEAEERGKKKKDDGQAGGDDSRLDPTAHAKQPAITPETECPGNRDQEDPSDKIDHGVIKDTLPGDGGLKPVLQWPHDVPALELPPDKNNAQSKGRYMPGGKYNWVERNR</sequence>
<proteinExistence type="predicted"/>
<evidence type="ECO:0000256" key="2">
    <source>
        <dbReference type="SAM" id="MobiDB-lite"/>
    </source>
</evidence>
<name>A0AAN7AXC0_9PEZI</name>
<keyword evidence="1" id="KW-0175">Coiled coil</keyword>
<comment type="caution">
    <text evidence="3">The sequence shown here is derived from an EMBL/GenBank/DDBJ whole genome shotgun (WGS) entry which is preliminary data.</text>
</comment>